<dbReference type="GO" id="GO:0032153">
    <property type="term" value="C:cell division site"/>
    <property type="evidence" value="ECO:0007669"/>
    <property type="project" value="TreeGrafter"/>
</dbReference>
<feature type="region of interest" description="Disordered" evidence="12">
    <location>
        <begin position="69"/>
        <end position="111"/>
    </location>
</feature>
<dbReference type="OrthoDB" id="5772359at2"/>
<comment type="caution">
    <text evidence="13">The sequence shown here is derived from an EMBL/GenBank/DDBJ whole genome shotgun (WGS) entry which is preliminary data.</text>
</comment>
<evidence type="ECO:0000256" key="11">
    <source>
        <dbReference type="ARBA" id="ARBA00033158"/>
    </source>
</evidence>
<sequence>MNQQNTVTIHIMDKMYHIVCPPDERANLENAARYLDSRMREIRSHGKVIGADRVAVMAALNITHELLYGGRATPTPEPPKKTSAREKEREMRQLLERADTALSDEGHTPNE</sequence>
<evidence type="ECO:0000256" key="8">
    <source>
        <dbReference type="ARBA" id="ARBA00023306"/>
    </source>
</evidence>
<dbReference type="Proteomes" id="UP000319627">
    <property type="component" value="Unassembled WGS sequence"/>
</dbReference>
<dbReference type="GO" id="GO:0043093">
    <property type="term" value="P:FtsZ-dependent cytokinesis"/>
    <property type="evidence" value="ECO:0007669"/>
    <property type="project" value="TreeGrafter"/>
</dbReference>
<dbReference type="RefSeq" id="WP_144571453.1">
    <property type="nucleotide sequence ID" value="NZ_VLKG01000005.1"/>
</dbReference>
<evidence type="ECO:0000256" key="3">
    <source>
        <dbReference type="ARBA" id="ARBA00015195"/>
    </source>
</evidence>
<dbReference type="AlphaFoldDB" id="A0A562IKV8"/>
<dbReference type="InterPro" id="IPR007838">
    <property type="entry name" value="Cell_div_ZapA-like"/>
</dbReference>
<dbReference type="Gene3D" id="3.30.160.880">
    <property type="entry name" value="Cell division protein ZapA protomer, N-terminal domain"/>
    <property type="match status" value="1"/>
</dbReference>
<dbReference type="EMBL" id="VLKG01000005">
    <property type="protein sequence ID" value="TWH71466.1"/>
    <property type="molecule type" value="Genomic_DNA"/>
</dbReference>
<comment type="similarity">
    <text evidence="2">Belongs to the ZapA family. Type 1 subfamily.</text>
</comment>
<keyword evidence="5 13" id="KW-0132">Cell division</keyword>
<dbReference type="GO" id="GO:0000921">
    <property type="term" value="P:septin ring assembly"/>
    <property type="evidence" value="ECO:0007669"/>
    <property type="project" value="TreeGrafter"/>
</dbReference>
<keyword evidence="8" id="KW-0131">Cell cycle</keyword>
<protein>
    <recommendedName>
        <fullName evidence="3">Cell division protein ZapA</fullName>
    </recommendedName>
    <alternativeName>
        <fullName evidence="11">Z ring-associated protein ZapA</fullName>
    </alternativeName>
</protein>
<evidence type="ECO:0000313" key="14">
    <source>
        <dbReference type="Proteomes" id="UP000319627"/>
    </source>
</evidence>
<dbReference type="PANTHER" id="PTHR34981">
    <property type="entry name" value="CELL DIVISION PROTEIN ZAPA"/>
    <property type="match status" value="1"/>
</dbReference>
<evidence type="ECO:0000256" key="9">
    <source>
        <dbReference type="ARBA" id="ARBA00024910"/>
    </source>
</evidence>
<comment type="subcellular location">
    <subcellularLocation>
        <location evidence="1">Cytoplasm</location>
    </subcellularLocation>
</comment>
<evidence type="ECO:0000256" key="12">
    <source>
        <dbReference type="SAM" id="MobiDB-lite"/>
    </source>
</evidence>
<name>A0A562IKV8_9GAMM</name>
<evidence type="ECO:0000256" key="6">
    <source>
        <dbReference type="ARBA" id="ARBA00023054"/>
    </source>
</evidence>
<feature type="compositionally biased region" description="Basic and acidic residues" evidence="12">
    <location>
        <begin position="78"/>
        <end position="111"/>
    </location>
</feature>
<keyword evidence="14" id="KW-1185">Reference proteome</keyword>
<keyword evidence="6" id="KW-0175">Coiled coil</keyword>
<gene>
    <name evidence="13" type="ORF">LX59_01754</name>
</gene>
<dbReference type="GO" id="GO:0030428">
    <property type="term" value="C:cell septum"/>
    <property type="evidence" value="ECO:0007669"/>
    <property type="project" value="TreeGrafter"/>
</dbReference>
<evidence type="ECO:0000256" key="7">
    <source>
        <dbReference type="ARBA" id="ARBA00023210"/>
    </source>
</evidence>
<dbReference type="InterPro" id="IPR036192">
    <property type="entry name" value="Cell_div_ZapA-like_sf"/>
</dbReference>
<dbReference type="PANTHER" id="PTHR34981:SF1">
    <property type="entry name" value="CELL DIVISION PROTEIN ZAPA"/>
    <property type="match status" value="1"/>
</dbReference>
<keyword evidence="7" id="KW-0717">Septation</keyword>
<evidence type="ECO:0000256" key="1">
    <source>
        <dbReference type="ARBA" id="ARBA00004496"/>
    </source>
</evidence>
<evidence type="ECO:0000256" key="10">
    <source>
        <dbReference type="ARBA" id="ARBA00026068"/>
    </source>
</evidence>
<evidence type="ECO:0000256" key="5">
    <source>
        <dbReference type="ARBA" id="ARBA00022618"/>
    </source>
</evidence>
<reference evidence="13 14" key="1">
    <citation type="submission" date="2019-07" db="EMBL/GenBank/DDBJ databases">
        <title>Genomic Encyclopedia of Type Strains, Phase I: the one thousand microbial genomes (KMG-I) project.</title>
        <authorList>
            <person name="Kyrpides N."/>
        </authorList>
    </citation>
    <scope>NUCLEOTIDE SEQUENCE [LARGE SCALE GENOMIC DNA]</scope>
    <source>
        <strain evidence="13 14">DSM 375</strain>
    </source>
</reference>
<keyword evidence="4" id="KW-0963">Cytoplasm</keyword>
<evidence type="ECO:0000256" key="4">
    <source>
        <dbReference type="ARBA" id="ARBA00022490"/>
    </source>
</evidence>
<dbReference type="SUPFAM" id="SSF102829">
    <property type="entry name" value="Cell division protein ZapA-like"/>
    <property type="match status" value="1"/>
</dbReference>
<evidence type="ECO:0000313" key="13">
    <source>
        <dbReference type="EMBL" id="TWH71466.1"/>
    </source>
</evidence>
<comment type="function">
    <text evidence="9">Activator of cell division through the inhibition of FtsZ GTPase activity, therefore promoting FtsZ assembly into bundles of protofilaments necessary for the formation of the division Z ring. It is recruited early at mid-cell but it is not essential for cell division.</text>
</comment>
<organism evidence="13 14">
    <name type="scientific">Azomonas agilis</name>
    <dbReference type="NCBI Taxonomy" id="116849"/>
    <lineage>
        <taxon>Bacteria</taxon>
        <taxon>Pseudomonadati</taxon>
        <taxon>Pseudomonadota</taxon>
        <taxon>Gammaproteobacteria</taxon>
        <taxon>Pseudomonadales</taxon>
        <taxon>Pseudomonadaceae</taxon>
        <taxon>Azomonas</taxon>
    </lineage>
</organism>
<comment type="subunit">
    <text evidence="10">Homodimer. Interacts with FtsZ.</text>
</comment>
<dbReference type="Pfam" id="PF05164">
    <property type="entry name" value="ZapA"/>
    <property type="match status" value="1"/>
</dbReference>
<dbReference type="GO" id="GO:0005829">
    <property type="term" value="C:cytosol"/>
    <property type="evidence" value="ECO:0007669"/>
    <property type="project" value="TreeGrafter"/>
</dbReference>
<dbReference type="InterPro" id="IPR042233">
    <property type="entry name" value="Cell_div_ZapA_N"/>
</dbReference>
<accession>A0A562IKV8</accession>
<evidence type="ECO:0000256" key="2">
    <source>
        <dbReference type="ARBA" id="ARBA00010074"/>
    </source>
</evidence>
<dbReference type="GO" id="GO:0000917">
    <property type="term" value="P:division septum assembly"/>
    <property type="evidence" value="ECO:0007669"/>
    <property type="project" value="UniProtKB-KW"/>
</dbReference>
<dbReference type="Gene3D" id="1.20.5.50">
    <property type="match status" value="1"/>
</dbReference>
<proteinExistence type="inferred from homology"/>